<sequence length="273" mass="30782">MHMYVFVSLYIYIPMSIHHKEFDKHILNHYSSFIISSYPSMEASESLSIESFSYSWLVNLKPSFETSFRASFDDDSNFIEMDPKLSASKRFLVFHQDFDFDLPTLQPNCVHADELISNGILVPLFLKPLDIGMGIYDSVSSSTPVSPVSSAATHGRSRSLLSRRYRRLPKSVVRKYLNLVRLLWLRMRRGRSDSDSGSGSGSGAGPSTGIGMSSPRETETYSSNDWLRSCDSDSAKILAFEGTSEADNWRRSCDSESSIYEAVLHCKKTIGYK</sequence>
<feature type="region of interest" description="Disordered" evidence="1">
    <location>
        <begin position="190"/>
        <end position="225"/>
    </location>
</feature>
<organism evidence="2 3">
    <name type="scientific">Lactuca saligna</name>
    <name type="common">Willowleaf lettuce</name>
    <dbReference type="NCBI Taxonomy" id="75948"/>
    <lineage>
        <taxon>Eukaryota</taxon>
        <taxon>Viridiplantae</taxon>
        <taxon>Streptophyta</taxon>
        <taxon>Embryophyta</taxon>
        <taxon>Tracheophyta</taxon>
        <taxon>Spermatophyta</taxon>
        <taxon>Magnoliopsida</taxon>
        <taxon>eudicotyledons</taxon>
        <taxon>Gunneridae</taxon>
        <taxon>Pentapetalae</taxon>
        <taxon>asterids</taxon>
        <taxon>campanulids</taxon>
        <taxon>Asterales</taxon>
        <taxon>Asteraceae</taxon>
        <taxon>Cichorioideae</taxon>
        <taxon>Cichorieae</taxon>
        <taxon>Lactucinae</taxon>
        <taxon>Lactuca</taxon>
    </lineage>
</organism>
<dbReference type="EMBL" id="OX465084">
    <property type="protein sequence ID" value="CAI9295640.1"/>
    <property type="molecule type" value="Genomic_DNA"/>
</dbReference>
<keyword evidence="3" id="KW-1185">Reference proteome</keyword>
<proteinExistence type="predicted"/>
<dbReference type="Proteomes" id="UP001177003">
    <property type="component" value="Chromosome 8"/>
</dbReference>
<evidence type="ECO:0000256" key="1">
    <source>
        <dbReference type="SAM" id="MobiDB-lite"/>
    </source>
</evidence>
<dbReference type="AlphaFoldDB" id="A0AA35ZMX8"/>
<accession>A0AA35ZMX8</accession>
<name>A0AA35ZMX8_LACSI</name>
<reference evidence="2" key="1">
    <citation type="submission" date="2023-04" db="EMBL/GenBank/DDBJ databases">
        <authorList>
            <person name="Vijverberg K."/>
            <person name="Xiong W."/>
            <person name="Schranz E."/>
        </authorList>
    </citation>
    <scope>NUCLEOTIDE SEQUENCE</scope>
</reference>
<dbReference type="PANTHER" id="PTHR34576">
    <property type="entry name" value="MEMBRANE-ASSOCIATED KINASE REGULATOR 6-RELATED"/>
    <property type="match status" value="1"/>
</dbReference>
<evidence type="ECO:0000313" key="2">
    <source>
        <dbReference type="EMBL" id="CAI9295640.1"/>
    </source>
</evidence>
<dbReference type="InterPro" id="IPR044699">
    <property type="entry name" value="MAKR6"/>
</dbReference>
<feature type="compositionally biased region" description="Gly residues" evidence="1">
    <location>
        <begin position="198"/>
        <end position="208"/>
    </location>
</feature>
<dbReference type="PANTHER" id="PTHR34576:SF2">
    <property type="entry name" value="MEMBRANE-ASSOCIATED KINASE REGULATOR 6-RELATED"/>
    <property type="match status" value="1"/>
</dbReference>
<gene>
    <name evidence="2" type="ORF">LSALG_LOCUS34569</name>
</gene>
<evidence type="ECO:0000313" key="3">
    <source>
        <dbReference type="Proteomes" id="UP001177003"/>
    </source>
</evidence>
<evidence type="ECO:0008006" key="4">
    <source>
        <dbReference type="Google" id="ProtNLM"/>
    </source>
</evidence>
<protein>
    <recommendedName>
        <fullName evidence="4">Membrane-associated kinase regulator 6</fullName>
    </recommendedName>
</protein>